<comment type="similarity">
    <text evidence="2">Belongs to the cyclophilin-type PPIase family.</text>
</comment>
<evidence type="ECO:0000256" key="6">
    <source>
        <dbReference type="PROSITE-ProRule" id="PRU00277"/>
    </source>
</evidence>
<evidence type="ECO:0000256" key="3">
    <source>
        <dbReference type="ARBA" id="ARBA00013194"/>
    </source>
</evidence>
<accession>A0A1T4Q7F4</accession>
<dbReference type="SUPFAM" id="SSF50891">
    <property type="entry name" value="Cyclophilin-like"/>
    <property type="match status" value="1"/>
</dbReference>
<sequence length="344" mass="37330">MKTRFFAAIFCFLTIGFGGCKTMDKELKAIEGKDGVFAIMETSKGSIVLELFYEKTPLTVTNFVGLSEGTLDVCKGKHFYDGLKFHRVIADFMIQGGDPEGTGRGGPGYRFADECFDDLTFDKPGYLAMANAGPGTNGSQFFITHVPTTWLNGKHTIFGQVVNADSQKVVNDVKQDDKIEKITIVRQGEKAKSFTATQADFDRLEGEVKAKAAEAKKAANAKKIAEVEKNFPGFAVDANGIYWKTTKAGNGVKIGGRKNVACEYKGYLVDGRVFDQSAGRGPLEFVTASGQMIPGFDIMVQDMSLGEKRTVVIPSDFAYGDQGYPGVIPGGAYIAFDIEVVKAR</sequence>
<proteinExistence type="inferred from homology"/>
<dbReference type="GO" id="GO:0003755">
    <property type="term" value="F:peptidyl-prolyl cis-trans isomerase activity"/>
    <property type="evidence" value="ECO:0007669"/>
    <property type="project" value="UniProtKB-KW"/>
</dbReference>
<dbReference type="Gene3D" id="2.40.100.10">
    <property type="entry name" value="Cyclophilin-like"/>
    <property type="match status" value="1"/>
</dbReference>
<dbReference type="InterPro" id="IPR044666">
    <property type="entry name" value="Cyclophilin_A-like"/>
</dbReference>
<keyword evidence="11" id="KW-1185">Reference proteome</keyword>
<evidence type="ECO:0000259" key="8">
    <source>
        <dbReference type="PROSITE" id="PS50059"/>
    </source>
</evidence>
<dbReference type="GO" id="GO:0006457">
    <property type="term" value="P:protein folding"/>
    <property type="evidence" value="ECO:0007669"/>
    <property type="project" value="InterPro"/>
</dbReference>
<dbReference type="Pfam" id="PF00160">
    <property type="entry name" value="Pro_isomerase"/>
    <property type="match status" value="1"/>
</dbReference>
<dbReference type="Proteomes" id="UP000190395">
    <property type="component" value="Unassembled WGS sequence"/>
</dbReference>
<dbReference type="PRINTS" id="PR00153">
    <property type="entry name" value="CSAPPISMRASE"/>
</dbReference>
<dbReference type="PROSITE" id="PS00170">
    <property type="entry name" value="CSA_PPIASE_1"/>
    <property type="match status" value="1"/>
</dbReference>
<keyword evidence="5 6" id="KW-0413">Isomerase</keyword>
<dbReference type="InterPro" id="IPR001179">
    <property type="entry name" value="PPIase_FKBP_dom"/>
</dbReference>
<organism evidence="10 11">
    <name type="scientific">Treponema berlinense</name>
    <dbReference type="NCBI Taxonomy" id="225004"/>
    <lineage>
        <taxon>Bacteria</taxon>
        <taxon>Pseudomonadati</taxon>
        <taxon>Spirochaetota</taxon>
        <taxon>Spirochaetia</taxon>
        <taxon>Spirochaetales</taxon>
        <taxon>Treponemataceae</taxon>
        <taxon>Treponema</taxon>
    </lineage>
</organism>
<keyword evidence="7" id="KW-0175">Coiled coil</keyword>
<dbReference type="Gene3D" id="3.10.50.40">
    <property type="match status" value="1"/>
</dbReference>
<protein>
    <recommendedName>
        <fullName evidence="3 6">peptidylprolyl isomerase</fullName>
        <ecNumber evidence="3 6">5.2.1.8</ecNumber>
    </recommendedName>
</protein>
<dbReference type="GeneID" id="303368511"/>
<reference evidence="10 11" key="1">
    <citation type="submission" date="2017-02" db="EMBL/GenBank/DDBJ databases">
        <authorList>
            <person name="Peterson S.W."/>
        </authorList>
    </citation>
    <scope>NUCLEOTIDE SEQUENCE [LARGE SCALE GENOMIC DNA]</scope>
    <source>
        <strain evidence="10 11">ATCC BAA-909</strain>
    </source>
</reference>
<dbReference type="InterPro" id="IPR020892">
    <property type="entry name" value="Cyclophilin-type_PPIase_CS"/>
</dbReference>
<dbReference type="EC" id="5.2.1.8" evidence="3 6"/>
<feature type="domain" description="PPIase cyclophilin-type" evidence="9">
    <location>
        <begin position="45"/>
        <end position="175"/>
    </location>
</feature>
<evidence type="ECO:0000256" key="7">
    <source>
        <dbReference type="SAM" id="Coils"/>
    </source>
</evidence>
<evidence type="ECO:0000259" key="9">
    <source>
        <dbReference type="PROSITE" id="PS50072"/>
    </source>
</evidence>
<dbReference type="SUPFAM" id="SSF54534">
    <property type="entry name" value="FKBP-like"/>
    <property type="match status" value="1"/>
</dbReference>
<dbReference type="EMBL" id="FUXC01000012">
    <property type="protein sequence ID" value="SJZ99703.1"/>
    <property type="molecule type" value="Genomic_DNA"/>
</dbReference>
<dbReference type="PROSITE" id="PS50072">
    <property type="entry name" value="CSA_PPIASE_2"/>
    <property type="match status" value="1"/>
</dbReference>
<evidence type="ECO:0000313" key="11">
    <source>
        <dbReference type="Proteomes" id="UP000190395"/>
    </source>
</evidence>
<dbReference type="InterPro" id="IPR046357">
    <property type="entry name" value="PPIase_dom_sf"/>
</dbReference>
<dbReference type="Pfam" id="PF00254">
    <property type="entry name" value="FKBP_C"/>
    <property type="match status" value="1"/>
</dbReference>
<dbReference type="InterPro" id="IPR002130">
    <property type="entry name" value="Cyclophilin-type_PPIase_dom"/>
</dbReference>
<dbReference type="CDD" id="cd00317">
    <property type="entry name" value="cyclophilin"/>
    <property type="match status" value="1"/>
</dbReference>
<gene>
    <name evidence="10" type="ORF">SAMN02745152_01870</name>
</gene>
<evidence type="ECO:0000256" key="5">
    <source>
        <dbReference type="ARBA" id="ARBA00023235"/>
    </source>
</evidence>
<dbReference type="STRING" id="225004.SAMN02745152_01870"/>
<dbReference type="InterPro" id="IPR029000">
    <property type="entry name" value="Cyclophilin-like_dom_sf"/>
</dbReference>
<dbReference type="PANTHER" id="PTHR45625:SF4">
    <property type="entry name" value="PEPTIDYLPROLYL ISOMERASE DOMAIN AND WD REPEAT-CONTAINING PROTEIN 1"/>
    <property type="match status" value="1"/>
</dbReference>
<dbReference type="RefSeq" id="WP_078931608.1">
    <property type="nucleotide sequence ID" value="NZ_FUXC01000012.1"/>
</dbReference>
<comment type="catalytic activity">
    <reaction evidence="1 6">
        <text>[protein]-peptidylproline (omega=180) = [protein]-peptidylproline (omega=0)</text>
        <dbReference type="Rhea" id="RHEA:16237"/>
        <dbReference type="Rhea" id="RHEA-COMP:10747"/>
        <dbReference type="Rhea" id="RHEA-COMP:10748"/>
        <dbReference type="ChEBI" id="CHEBI:83833"/>
        <dbReference type="ChEBI" id="CHEBI:83834"/>
        <dbReference type="EC" id="5.2.1.8"/>
    </reaction>
</comment>
<keyword evidence="4 6" id="KW-0697">Rotamase</keyword>
<dbReference type="PROSITE" id="PS50059">
    <property type="entry name" value="FKBP_PPIASE"/>
    <property type="match status" value="1"/>
</dbReference>
<name>A0A1T4Q7F4_9SPIR</name>
<dbReference type="PANTHER" id="PTHR45625">
    <property type="entry name" value="PEPTIDYL-PROLYL CIS-TRANS ISOMERASE-RELATED"/>
    <property type="match status" value="1"/>
</dbReference>
<evidence type="ECO:0000256" key="4">
    <source>
        <dbReference type="ARBA" id="ARBA00023110"/>
    </source>
</evidence>
<evidence type="ECO:0000313" key="10">
    <source>
        <dbReference type="EMBL" id="SJZ99703.1"/>
    </source>
</evidence>
<evidence type="ECO:0000256" key="1">
    <source>
        <dbReference type="ARBA" id="ARBA00000971"/>
    </source>
</evidence>
<feature type="coiled-coil region" evidence="7">
    <location>
        <begin position="201"/>
        <end position="230"/>
    </location>
</feature>
<dbReference type="PROSITE" id="PS51257">
    <property type="entry name" value="PROKAR_LIPOPROTEIN"/>
    <property type="match status" value="1"/>
</dbReference>
<feature type="domain" description="PPIase FKBP-type" evidence="8">
    <location>
        <begin position="257"/>
        <end position="344"/>
    </location>
</feature>
<dbReference type="AlphaFoldDB" id="A0A1T4Q7F4"/>
<evidence type="ECO:0000256" key="2">
    <source>
        <dbReference type="ARBA" id="ARBA00007365"/>
    </source>
</evidence>